<reference evidence="1" key="2">
    <citation type="submission" date="2020-09" db="EMBL/GenBank/DDBJ databases">
        <authorList>
            <person name="Sun Q."/>
            <person name="Kim S."/>
        </authorList>
    </citation>
    <scope>NUCLEOTIDE SEQUENCE</scope>
    <source>
        <strain evidence="1">KCTC 32255</strain>
    </source>
</reference>
<evidence type="ECO:0008006" key="3">
    <source>
        <dbReference type="Google" id="ProtNLM"/>
    </source>
</evidence>
<dbReference type="Proteomes" id="UP000648075">
    <property type="component" value="Unassembled WGS sequence"/>
</dbReference>
<gene>
    <name evidence="1" type="ORF">GCM10011614_33630</name>
</gene>
<dbReference type="AlphaFoldDB" id="A0A918UJD6"/>
<keyword evidence="2" id="KW-1185">Reference proteome</keyword>
<comment type="caution">
    <text evidence="1">The sequence shown here is derived from an EMBL/GenBank/DDBJ whole genome shotgun (WGS) entry which is preliminary data.</text>
</comment>
<protein>
    <recommendedName>
        <fullName evidence="3">Transposase IS4-like domain-containing protein</fullName>
    </recommendedName>
</protein>
<evidence type="ECO:0000313" key="1">
    <source>
        <dbReference type="EMBL" id="GGZ16120.1"/>
    </source>
</evidence>
<evidence type="ECO:0000313" key="2">
    <source>
        <dbReference type="Proteomes" id="UP000648075"/>
    </source>
</evidence>
<name>A0A918UJD6_9SPHN</name>
<proteinExistence type="predicted"/>
<organism evidence="1 2">
    <name type="scientific">Novosphingobium colocasiae</name>
    <dbReference type="NCBI Taxonomy" id="1256513"/>
    <lineage>
        <taxon>Bacteria</taxon>
        <taxon>Pseudomonadati</taxon>
        <taxon>Pseudomonadota</taxon>
        <taxon>Alphaproteobacteria</taxon>
        <taxon>Sphingomonadales</taxon>
        <taxon>Sphingomonadaceae</taxon>
        <taxon>Novosphingobium</taxon>
    </lineage>
</organism>
<reference evidence="1" key="1">
    <citation type="journal article" date="2014" name="Int. J. Syst. Evol. Microbiol.">
        <title>Complete genome sequence of Corynebacterium casei LMG S-19264T (=DSM 44701T), isolated from a smear-ripened cheese.</title>
        <authorList>
            <consortium name="US DOE Joint Genome Institute (JGI-PGF)"/>
            <person name="Walter F."/>
            <person name="Albersmeier A."/>
            <person name="Kalinowski J."/>
            <person name="Ruckert C."/>
        </authorList>
    </citation>
    <scope>NUCLEOTIDE SEQUENCE</scope>
    <source>
        <strain evidence="1">KCTC 32255</strain>
    </source>
</reference>
<dbReference type="EMBL" id="BMZA01000025">
    <property type="protein sequence ID" value="GGZ16120.1"/>
    <property type="molecule type" value="Genomic_DNA"/>
</dbReference>
<sequence length="59" mass="6294">MKCVTAGQSHDGEAVDGLLEHFGAGTTLLAGKAFDADHSRKSLRERGAFANIPPKSNRR</sequence>
<accession>A0A918UJD6</accession>